<comment type="cofactor">
    <cofactor evidence="1">
        <name>pyridoxal 5'-phosphate</name>
        <dbReference type="ChEBI" id="CHEBI:597326"/>
    </cofactor>
</comment>
<dbReference type="AlphaFoldDB" id="A0A2J7TI28"/>
<dbReference type="InterPro" id="IPR005814">
    <property type="entry name" value="Aminotrans_3"/>
</dbReference>
<dbReference type="GO" id="GO:0042802">
    <property type="term" value="F:identical protein binding"/>
    <property type="evidence" value="ECO:0007669"/>
    <property type="project" value="TreeGrafter"/>
</dbReference>
<dbReference type="PANTHER" id="PTHR11986">
    <property type="entry name" value="AMINOTRANSFERASE CLASS III"/>
    <property type="match status" value="1"/>
</dbReference>
<dbReference type="InterPro" id="IPR049704">
    <property type="entry name" value="Aminotrans_3_PPA_site"/>
</dbReference>
<proteinExistence type="inferred from homology"/>
<organism evidence="6 7">
    <name type="scientific">Methylocella silvestris</name>
    <dbReference type="NCBI Taxonomy" id="199596"/>
    <lineage>
        <taxon>Bacteria</taxon>
        <taxon>Pseudomonadati</taxon>
        <taxon>Pseudomonadota</taxon>
        <taxon>Alphaproteobacteria</taxon>
        <taxon>Hyphomicrobiales</taxon>
        <taxon>Beijerinckiaceae</taxon>
        <taxon>Methylocella</taxon>
    </lineage>
</organism>
<dbReference type="SUPFAM" id="SSF53383">
    <property type="entry name" value="PLP-dependent transferases"/>
    <property type="match status" value="1"/>
</dbReference>
<dbReference type="CDD" id="cd00610">
    <property type="entry name" value="OAT_like"/>
    <property type="match status" value="1"/>
</dbReference>
<keyword evidence="6" id="KW-0808">Transferase</keyword>
<keyword evidence="2" id="KW-0055">Arginine biosynthesis</keyword>
<dbReference type="FunFam" id="3.40.640.10:FF:000004">
    <property type="entry name" value="Acetylornithine aminotransferase"/>
    <property type="match status" value="1"/>
</dbReference>
<protein>
    <submittedName>
        <fullName evidence="6">Aspartate aminotransferase family protein</fullName>
    </submittedName>
</protein>
<keyword evidence="2" id="KW-0028">Amino-acid biosynthesis</keyword>
<dbReference type="Gene3D" id="3.40.640.10">
    <property type="entry name" value="Type I PLP-dependent aspartate aminotransferase-like (Major domain)"/>
    <property type="match status" value="1"/>
</dbReference>
<evidence type="ECO:0000256" key="4">
    <source>
        <dbReference type="ARBA" id="ARBA00022898"/>
    </source>
</evidence>
<name>A0A2J7TI28_METSI</name>
<dbReference type="Pfam" id="PF00202">
    <property type="entry name" value="Aminotran_3"/>
    <property type="match status" value="1"/>
</dbReference>
<dbReference type="GO" id="GO:0030170">
    <property type="term" value="F:pyridoxal phosphate binding"/>
    <property type="evidence" value="ECO:0007669"/>
    <property type="project" value="InterPro"/>
</dbReference>
<evidence type="ECO:0000256" key="5">
    <source>
        <dbReference type="RuleBase" id="RU003560"/>
    </source>
</evidence>
<sequence length="477" mass="51874">MTIKAFPETKSLPASRRFDIAALAAEREGERYALHSRYMNEMMVRVFQTIGTDVGFQRGEGQYLYDGRGARYLDLLSGWGVFAVGRNHPLIREALESVLAAELPNLVQMDVSVLAGLLAERLLGFVPYLEKVFFANSGTEAVEAALKFARRATGRTEIIHCGHAFHGLSYGALSLNGDAIFKDGFGPLLPGCVEVPFNDLAALEKALASGDAAAFIVEPIQGKGVNMPDDWYLRDAAALCRKYGALFIADEIQTGLGRTGRFLAVEHWGVEPDMVLIAKGLSGGHVPVGAVLTRKHVFEKVFNRMDRAVIHGSTFAKNDIAMAAGLATLEVIESERLIANAERLGARLLKSFAAMEQRYELVKAVRGKGLMIGLEFGKPQSLKLKAAWGVVEAVNPGLFCQLITLPLFEQHKVLVQVAGHASHTVKLLPTLVIDSADCDWIERSFDAVIADSHRVPGAVWTLGKTLADHALKARATK</sequence>
<dbReference type="PROSITE" id="PS00600">
    <property type="entry name" value="AA_TRANSFER_CLASS_3"/>
    <property type="match status" value="1"/>
</dbReference>
<comment type="caution">
    <text evidence="6">The sequence shown here is derived from an EMBL/GenBank/DDBJ whole genome shotgun (WGS) entry which is preliminary data.</text>
</comment>
<dbReference type="PIRSF" id="PIRSF000521">
    <property type="entry name" value="Transaminase_4ab_Lys_Orn"/>
    <property type="match status" value="1"/>
</dbReference>
<evidence type="ECO:0000313" key="6">
    <source>
        <dbReference type="EMBL" id="PNG26430.1"/>
    </source>
</evidence>
<dbReference type="InterPro" id="IPR015421">
    <property type="entry name" value="PyrdxlP-dep_Trfase_major"/>
</dbReference>
<dbReference type="PANTHER" id="PTHR11986:SF121">
    <property type="entry name" value="BLR3010 PROTEIN"/>
    <property type="match status" value="1"/>
</dbReference>
<comment type="similarity">
    <text evidence="5">Belongs to the class-III pyridoxal-phosphate-dependent aminotransferase family.</text>
</comment>
<evidence type="ECO:0000256" key="2">
    <source>
        <dbReference type="ARBA" id="ARBA00022571"/>
    </source>
</evidence>
<gene>
    <name evidence="6" type="ORF">CR492_08485</name>
</gene>
<dbReference type="OrthoDB" id="5288905at2"/>
<dbReference type="GO" id="GO:0008483">
    <property type="term" value="F:transaminase activity"/>
    <property type="evidence" value="ECO:0007669"/>
    <property type="project" value="UniProtKB-KW"/>
</dbReference>
<dbReference type="InterPro" id="IPR015424">
    <property type="entry name" value="PyrdxlP-dep_Trfase"/>
</dbReference>
<dbReference type="Gene3D" id="3.90.1150.10">
    <property type="entry name" value="Aspartate Aminotransferase, domain 1"/>
    <property type="match status" value="1"/>
</dbReference>
<dbReference type="EMBL" id="PDZR01000007">
    <property type="protein sequence ID" value="PNG26430.1"/>
    <property type="molecule type" value="Genomic_DNA"/>
</dbReference>
<dbReference type="RefSeq" id="WP_102843313.1">
    <property type="nucleotide sequence ID" value="NZ_PDZR01000007.1"/>
</dbReference>
<keyword evidence="3 6" id="KW-0032">Aminotransferase</keyword>
<dbReference type="InterPro" id="IPR050103">
    <property type="entry name" value="Class-III_PLP-dep_AT"/>
</dbReference>
<dbReference type="Proteomes" id="UP000236286">
    <property type="component" value="Unassembled WGS sequence"/>
</dbReference>
<dbReference type="InterPro" id="IPR015422">
    <property type="entry name" value="PyrdxlP-dep_Trfase_small"/>
</dbReference>
<dbReference type="GO" id="GO:0006526">
    <property type="term" value="P:L-arginine biosynthetic process"/>
    <property type="evidence" value="ECO:0007669"/>
    <property type="project" value="UniProtKB-KW"/>
</dbReference>
<keyword evidence="4 5" id="KW-0663">Pyridoxal phosphate</keyword>
<reference evidence="6 7" key="1">
    <citation type="submission" date="2017-10" db="EMBL/GenBank/DDBJ databases">
        <title>Genome announcement of Methylocella silvestris TVC from permafrost.</title>
        <authorList>
            <person name="Wang J."/>
            <person name="Geng K."/>
            <person name="Ul-Haque F."/>
            <person name="Crombie A.T."/>
            <person name="Street L.E."/>
            <person name="Wookey P.A."/>
            <person name="Murrell J.C."/>
            <person name="Pratscher J."/>
        </authorList>
    </citation>
    <scope>NUCLEOTIDE SEQUENCE [LARGE SCALE GENOMIC DNA]</scope>
    <source>
        <strain evidence="6 7">TVC</strain>
    </source>
</reference>
<evidence type="ECO:0000313" key="7">
    <source>
        <dbReference type="Proteomes" id="UP000236286"/>
    </source>
</evidence>
<evidence type="ECO:0000256" key="1">
    <source>
        <dbReference type="ARBA" id="ARBA00001933"/>
    </source>
</evidence>
<evidence type="ECO:0000256" key="3">
    <source>
        <dbReference type="ARBA" id="ARBA00022576"/>
    </source>
</evidence>
<accession>A0A2J7TI28</accession>